<gene>
    <name evidence="2" type="ORF">AVEN_177305_1</name>
</gene>
<reference evidence="2 3" key="1">
    <citation type="journal article" date="2019" name="Sci. Rep.">
        <title>Orb-weaving spider Araneus ventricosus genome elucidates the spidroin gene catalogue.</title>
        <authorList>
            <person name="Kono N."/>
            <person name="Nakamura H."/>
            <person name="Ohtoshi R."/>
            <person name="Moran D.A.P."/>
            <person name="Shinohara A."/>
            <person name="Yoshida Y."/>
            <person name="Fujiwara M."/>
            <person name="Mori M."/>
            <person name="Tomita M."/>
            <person name="Arakawa K."/>
        </authorList>
    </citation>
    <scope>NUCLEOTIDE SEQUENCE [LARGE SCALE GENOMIC DNA]</scope>
</reference>
<accession>A0A4Y2C4J0</accession>
<name>A0A4Y2C4J0_ARAVE</name>
<dbReference type="Proteomes" id="UP000499080">
    <property type="component" value="Unassembled WGS sequence"/>
</dbReference>
<evidence type="ECO:0000313" key="2">
    <source>
        <dbReference type="EMBL" id="GBL99268.1"/>
    </source>
</evidence>
<dbReference type="EMBL" id="BGPR01000147">
    <property type="protein sequence ID" value="GBL99268.1"/>
    <property type="molecule type" value="Genomic_DNA"/>
</dbReference>
<evidence type="ECO:0000313" key="3">
    <source>
        <dbReference type="Proteomes" id="UP000499080"/>
    </source>
</evidence>
<keyword evidence="1" id="KW-0812">Transmembrane</keyword>
<feature type="transmembrane region" description="Helical" evidence="1">
    <location>
        <begin position="69"/>
        <end position="94"/>
    </location>
</feature>
<protein>
    <submittedName>
        <fullName evidence="2">Uncharacterized protein</fullName>
    </submittedName>
</protein>
<keyword evidence="1" id="KW-1133">Transmembrane helix</keyword>
<organism evidence="2 3">
    <name type="scientific">Araneus ventricosus</name>
    <name type="common">Orbweaver spider</name>
    <name type="synonym">Epeira ventricosa</name>
    <dbReference type="NCBI Taxonomy" id="182803"/>
    <lineage>
        <taxon>Eukaryota</taxon>
        <taxon>Metazoa</taxon>
        <taxon>Ecdysozoa</taxon>
        <taxon>Arthropoda</taxon>
        <taxon>Chelicerata</taxon>
        <taxon>Arachnida</taxon>
        <taxon>Araneae</taxon>
        <taxon>Araneomorphae</taxon>
        <taxon>Entelegynae</taxon>
        <taxon>Araneoidea</taxon>
        <taxon>Araneidae</taxon>
        <taxon>Araneus</taxon>
    </lineage>
</organism>
<comment type="caution">
    <text evidence="2">The sequence shown here is derived from an EMBL/GenBank/DDBJ whole genome shotgun (WGS) entry which is preliminary data.</text>
</comment>
<proteinExistence type="predicted"/>
<keyword evidence="3" id="KW-1185">Reference proteome</keyword>
<keyword evidence="1" id="KW-0472">Membrane</keyword>
<sequence>MLPLFLNDIPRAPPAPRYILTSVVAQGLEENARNYVRRISEVRGHVLALKKLGRDSPENVLLCCRKNKCAVVCISLISCLGHVLGCLMNTWFLWTSR</sequence>
<dbReference type="AlphaFoldDB" id="A0A4Y2C4J0"/>
<evidence type="ECO:0000256" key="1">
    <source>
        <dbReference type="SAM" id="Phobius"/>
    </source>
</evidence>